<protein>
    <submittedName>
        <fullName evidence="1">Uncharacterized protein</fullName>
    </submittedName>
</protein>
<name>A0A0F9QF39_9ZZZZ</name>
<dbReference type="AlphaFoldDB" id="A0A0F9QF39"/>
<comment type="caution">
    <text evidence="1">The sequence shown here is derived from an EMBL/GenBank/DDBJ whole genome shotgun (WGS) entry which is preliminary data.</text>
</comment>
<sequence>MREKLAKSPLFTALLKVGKDALEGDLRQRLGEVRETPLGAMVQSALARKQALEAEGREPTEDDVLAWLEHCRKIVGTDEIVGGDE</sequence>
<accession>A0A0F9QF39</accession>
<evidence type="ECO:0000313" key="1">
    <source>
        <dbReference type="EMBL" id="KKN11806.1"/>
    </source>
</evidence>
<gene>
    <name evidence="1" type="ORF">LCGC14_1022900</name>
</gene>
<reference evidence="1" key="1">
    <citation type="journal article" date="2015" name="Nature">
        <title>Complex archaea that bridge the gap between prokaryotes and eukaryotes.</title>
        <authorList>
            <person name="Spang A."/>
            <person name="Saw J.H."/>
            <person name="Jorgensen S.L."/>
            <person name="Zaremba-Niedzwiedzka K."/>
            <person name="Martijn J."/>
            <person name="Lind A.E."/>
            <person name="van Eijk R."/>
            <person name="Schleper C."/>
            <person name="Guy L."/>
            <person name="Ettema T.J."/>
        </authorList>
    </citation>
    <scope>NUCLEOTIDE SEQUENCE</scope>
</reference>
<proteinExistence type="predicted"/>
<organism evidence="1">
    <name type="scientific">marine sediment metagenome</name>
    <dbReference type="NCBI Taxonomy" id="412755"/>
    <lineage>
        <taxon>unclassified sequences</taxon>
        <taxon>metagenomes</taxon>
        <taxon>ecological metagenomes</taxon>
    </lineage>
</organism>
<dbReference type="EMBL" id="LAZR01004098">
    <property type="protein sequence ID" value="KKN11806.1"/>
    <property type="molecule type" value="Genomic_DNA"/>
</dbReference>